<dbReference type="InterPro" id="IPR025846">
    <property type="entry name" value="TBL_N"/>
</dbReference>
<evidence type="ECO:0000256" key="4">
    <source>
        <dbReference type="ARBA" id="ARBA00022968"/>
    </source>
</evidence>
<feature type="domain" description="Trichome birefringence-like C-terminal" evidence="8">
    <location>
        <begin position="121"/>
        <end position="415"/>
    </location>
</feature>
<evidence type="ECO:0008006" key="12">
    <source>
        <dbReference type="Google" id="ProtNLM"/>
    </source>
</evidence>
<evidence type="ECO:0000259" key="8">
    <source>
        <dbReference type="Pfam" id="PF13839"/>
    </source>
</evidence>
<dbReference type="EnsemblPlants" id="Kaladp0050s0125.1.v1.1">
    <property type="protein sequence ID" value="Kaladp0050s0125.1.v1.1"/>
    <property type="gene ID" value="Kaladp0050s0125.v1.1"/>
</dbReference>
<dbReference type="Pfam" id="PF14416">
    <property type="entry name" value="PMR5N"/>
    <property type="match status" value="1"/>
</dbReference>
<comment type="subcellular location">
    <subcellularLocation>
        <location evidence="1">Membrane</location>
        <topology evidence="1">Single-pass membrane protein</topology>
    </subcellularLocation>
</comment>
<keyword evidence="3 7" id="KW-0812">Transmembrane</keyword>
<dbReference type="Proteomes" id="UP000594263">
    <property type="component" value="Unplaced"/>
</dbReference>
<dbReference type="PANTHER" id="PTHR32285">
    <property type="entry name" value="PROTEIN TRICHOME BIREFRINGENCE-LIKE 9-RELATED"/>
    <property type="match status" value="1"/>
</dbReference>
<dbReference type="GO" id="GO:0005794">
    <property type="term" value="C:Golgi apparatus"/>
    <property type="evidence" value="ECO:0007669"/>
    <property type="project" value="TreeGrafter"/>
</dbReference>
<proteinExistence type="inferred from homology"/>
<dbReference type="Pfam" id="PF13839">
    <property type="entry name" value="PC-Esterase"/>
    <property type="match status" value="1"/>
</dbReference>
<accession>A0A7N0U1K7</accession>
<evidence type="ECO:0000256" key="3">
    <source>
        <dbReference type="ARBA" id="ARBA00022692"/>
    </source>
</evidence>
<evidence type="ECO:0000256" key="7">
    <source>
        <dbReference type="SAM" id="Phobius"/>
    </source>
</evidence>
<dbReference type="AlphaFoldDB" id="A0A7N0U1K7"/>
<dbReference type="GO" id="GO:0016020">
    <property type="term" value="C:membrane"/>
    <property type="evidence" value="ECO:0007669"/>
    <property type="project" value="UniProtKB-SubCell"/>
</dbReference>
<organism evidence="10 11">
    <name type="scientific">Kalanchoe fedtschenkoi</name>
    <name type="common">Lavender scallops</name>
    <name type="synonym">South American air plant</name>
    <dbReference type="NCBI Taxonomy" id="63787"/>
    <lineage>
        <taxon>Eukaryota</taxon>
        <taxon>Viridiplantae</taxon>
        <taxon>Streptophyta</taxon>
        <taxon>Embryophyta</taxon>
        <taxon>Tracheophyta</taxon>
        <taxon>Spermatophyta</taxon>
        <taxon>Magnoliopsida</taxon>
        <taxon>eudicotyledons</taxon>
        <taxon>Gunneridae</taxon>
        <taxon>Pentapetalae</taxon>
        <taxon>Saxifragales</taxon>
        <taxon>Crassulaceae</taxon>
        <taxon>Kalanchoe</taxon>
    </lineage>
</organism>
<keyword evidence="5 7" id="KW-1133">Transmembrane helix</keyword>
<dbReference type="PANTHER" id="PTHR32285:SF57">
    <property type="entry name" value="XYLOGLUCAN O-ACETYLTRANSFERASE 1"/>
    <property type="match status" value="1"/>
</dbReference>
<dbReference type="OMA" id="SVSVYWS"/>
<keyword evidence="6 7" id="KW-0472">Membrane</keyword>
<evidence type="ECO:0000259" key="9">
    <source>
        <dbReference type="Pfam" id="PF14416"/>
    </source>
</evidence>
<dbReference type="Gramene" id="Kaladp0050s0125.1.v1.1">
    <property type="protein sequence ID" value="Kaladp0050s0125.1.v1.1"/>
    <property type="gene ID" value="Kaladp0050s0125.v1.1"/>
</dbReference>
<evidence type="ECO:0000313" key="11">
    <source>
        <dbReference type="Proteomes" id="UP000594263"/>
    </source>
</evidence>
<comment type="similarity">
    <text evidence="2">Belongs to the PC-esterase family. TBL subfamily.</text>
</comment>
<evidence type="ECO:0000256" key="2">
    <source>
        <dbReference type="ARBA" id="ARBA00007727"/>
    </source>
</evidence>
<evidence type="ECO:0000313" key="10">
    <source>
        <dbReference type="EnsemblPlants" id="Kaladp0050s0125.1.v1.1"/>
    </source>
</evidence>
<sequence>MKKLKEQQHQASPLQILTRRILPITLCAILPIAIFRMYFSHLAEPQSPKFHQPQIINPNVKRVDETRTCNYTEGKWVQSRLDPLYNGTSCGTIRDAQNCQTHGRTDVGYLYWRWKPNGCHLPRFDPNLFLRLMRNKHLAFVGDSLARNQLESLLCMLATVSSPQLVYTDGVETKFRRWYLVSHNVTLSSYWSPFLVMGVEKSNTGLDHNELFLDSVNERWAKDLWEMDVIVLSIGHWFLNPAVYYDGDSVLGCHYCHGMNHTEIGFYEVYRKVVRTALRCVVDRRGGDESRRIDIFLTTFTPAHFEGEWDDPGACSKTRPYKTGEKAFEGMNAEMRRVGVEEVEAAQEVVKQSGGVRLEALDVTKLAFLRPDGHPGPYLNPFPFADGRHKDRVQNDCVHWCLPGPIDTWNEILLDVMKRREQNALHIN</sequence>
<evidence type="ECO:0000256" key="1">
    <source>
        <dbReference type="ARBA" id="ARBA00004167"/>
    </source>
</evidence>
<evidence type="ECO:0000256" key="6">
    <source>
        <dbReference type="ARBA" id="ARBA00023136"/>
    </source>
</evidence>
<keyword evidence="4" id="KW-0735">Signal-anchor</keyword>
<feature type="domain" description="Trichome birefringence-like N-terminal" evidence="9">
    <location>
        <begin position="68"/>
        <end position="120"/>
    </location>
</feature>
<feature type="transmembrane region" description="Helical" evidence="7">
    <location>
        <begin position="21"/>
        <end position="39"/>
    </location>
</feature>
<dbReference type="GO" id="GO:0016413">
    <property type="term" value="F:O-acetyltransferase activity"/>
    <property type="evidence" value="ECO:0007669"/>
    <property type="project" value="InterPro"/>
</dbReference>
<evidence type="ECO:0000256" key="5">
    <source>
        <dbReference type="ARBA" id="ARBA00022989"/>
    </source>
</evidence>
<protein>
    <recommendedName>
        <fullName evidence="12">Trichome birefringence-like N-terminal domain-containing protein</fullName>
    </recommendedName>
</protein>
<keyword evidence="11" id="KW-1185">Reference proteome</keyword>
<dbReference type="InterPro" id="IPR029962">
    <property type="entry name" value="TBL"/>
</dbReference>
<dbReference type="InterPro" id="IPR026057">
    <property type="entry name" value="TBL_C"/>
</dbReference>
<name>A0A7N0U1K7_KALFE</name>
<reference evidence="10" key="1">
    <citation type="submission" date="2021-01" db="UniProtKB">
        <authorList>
            <consortium name="EnsemblPlants"/>
        </authorList>
    </citation>
    <scope>IDENTIFICATION</scope>
</reference>